<evidence type="ECO:0000313" key="3">
    <source>
        <dbReference type="Proteomes" id="UP000010880"/>
    </source>
</evidence>
<dbReference type="InterPro" id="IPR050437">
    <property type="entry name" value="Ribos_protein_bS1-like"/>
</dbReference>
<protein>
    <submittedName>
        <fullName evidence="2">Transcriptional accessory protein</fullName>
    </submittedName>
</protein>
<dbReference type="Gene3D" id="1.10.3500.10">
    <property type="entry name" value="Tex N-terminal region-like"/>
    <property type="match status" value="1"/>
</dbReference>
<dbReference type="Pfam" id="PF16921">
    <property type="entry name" value="Tex_YqgF"/>
    <property type="match status" value="1"/>
</dbReference>
<dbReference type="SMART" id="SM00732">
    <property type="entry name" value="YqgFc"/>
    <property type="match status" value="1"/>
</dbReference>
<dbReference type="Pfam" id="PF22706">
    <property type="entry name" value="Tex_central_region"/>
    <property type="match status" value="1"/>
</dbReference>
<reference evidence="3" key="1">
    <citation type="submission" date="2012-02" db="EMBL/GenBank/DDBJ databases">
        <title>The complete genome of Halobacteroides halobius DSM 5150.</title>
        <authorList>
            <person name="Lucas S."/>
            <person name="Copeland A."/>
            <person name="Lapidus A."/>
            <person name="Glavina del Rio T."/>
            <person name="Dalin E."/>
            <person name="Tice H."/>
            <person name="Bruce D."/>
            <person name="Goodwin L."/>
            <person name="Pitluck S."/>
            <person name="Peters L."/>
            <person name="Mikhailova N."/>
            <person name="Gu W."/>
            <person name="Kyrpides N."/>
            <person name="Mavromatis K."/>
            <person name="Ivanova N."/>
            <person name="Brettin T."/>
            <person name="Detter J.C."/>
            <person name="Han C."/>
            <person name="Larimer F."/>
            <person name="Land M."/>
            <person name="Hauser L."/>
            <person name="Markowitz V."/>
            <person name="Cheng J.-F."/>
            <person name="Hugenholtz P."/>
            <person name="Woyke T."/>
            <person name="Wu D."/>
            <person name="Tindall B."/>
            <person name="Pomrenke H."/>
            <person name="Brambilla E."/>
            <person name="Klenk H.-P."/>
            <person name="Eisen J.A."/>
        </authorList>
    </citation>
    <scope>NUCLEOTIDE SEQUENCE [LARGE SCALE GENOMIC DNA]</scope>
    <source>
        <strain evidence="3">ATCC 35273 / DSM 5150 / MD-1</strain>
    </source>
</reference>
<dbReference type="InterPro" id="IPR023323">
    <property type="entry name" value="Tex-like_dom_sf"/>
</dbReference>
<dbReference type="CDD" id="cd05685">
    <property type="entry name" value="S1_Tex"/>
    <property type="match status" value="1"/>
</dbReference>
<feature type="domain" description="S1 motif" evidence="1">
    <location>
        <begin position="647"/>
        <end position="716"/>
    </location>
</feature>
<dbReference type="Pfam" id="PF17674">
    <property type="entry name" value="HHH_9"/>
    <property type="match status" value="1"/>
</dbReference>
<dbReference type="PATRIC" id="fig|748449.3.peg.109"/>
<dbReference type="GO" id="GO:0006412">
    <property type="term" value="P:translation"/>
    <property type="evidence" value="ECO:0007669"/>
    <property type="project" value="TreeGrafter"/>
</dbReference>
<dbReference type="Gene3D" id="1.10.10.650">
    <property type="entry name" value="RuvA domain 2-like"/>
    <property type="match status" value="1"/>
</dbReference>
<name>L0K7P1_HALHC</name>
<dbReference type="SUPFAM" id="SSF50249">
    <property type="entry name" value="Nucleic acid-binding proteins"/>
    <property type="match status" value="1"/>
</dbReference>
<dbReference type="Gene3D" id="1.10.150.310">
    <property type="entry name" value="Tex RuvX-like domain-like"/>
    <property type="match status" value="1"/>
</dbReference>
<dbReference type="Proteomes" id="UP000010880">
    <property type="component" value="Chromosome"/>
</dbReference>
<dbReference type="FunFam" id="1.10.10.650:FF:000001">
    <property type="entry name" value="S1 RNA-binding domain 1"/>
    <property type="match status" value="1"/>
</dbReference>
<dbReference type="HOGENOM" id="CLU_009833_0_2_9"/>
<dbReference type="InterPro" id="IPR041692">
    <property type="entry name" value="HHH_9"/>
</dbReference>
<evidence type="ECO:0000259" key="1">
    <source>
        <dbReference type="PROSITE" id="PS50126"/>
    </source>
</evidence>
<dbReference type="Gene3D" id="3.30.420.140">
    <property type="entry name" value="YqgF/RNase H-like domain"/>
    <property type="match status" value="1"/>
</dbReference>
<keyword evidence="3" id="KW-1185">Reference proteome</keyword>
<dbReference type="InterPro" id="IPR010994">
    <property type="entry name" value="RuvA_2-like"/>
</dbReference>
<dbReference type="STRING" id="748449.Halha_0123"/>
<gene>
    <name evidence="2" type="ordered locus">Halha_0123</name>
</gene>
<proteinExistence type="predicted"/>
<dbReference type="Pfam" id="PF12836">
    <property type="entry name" value="HHH_3"/>
    <property type="match status" value="1"/>
</dbReference>
<dbReference type="FunFam" id="3.30.420.140:FF:000001">
    <property type="entry name" value="RNA-binding transcriptional accessory protein"/>
    <property type="match status" value="1"/>
</dbReference>
<dbReference type="SUPFAM" id="SSF158832">
    <property type="entry name" value="Tex N-terminal region-like"/>
    <property type="match status" value="1"/>
</dbReference>
<dbReference type="PROSITE" id="PS50126">
    <property type="entry name" value="S1"/>
    <property type="match status" value="1"/>
</dbReference>
<organism evidence="2 3">
    <name type="scientific">Halobacteroides halobius (strain ATCC 35273 / DSM 5150 / MD-1)</name>
    <dbReference type="NCBI Taxonomy" id="748449"/>
    <lineage>
        <taxon>Bacteria</taxon>
        <taxon>Bacillati</taxon>
        <taxon>Bacillota</taxon>
        <taxon>Clostridia</taxon>
        <taxon>Halanaerobiales</taxon>
        <taxon>Halobacteroidaceae</taxon>
        <taxon>Halobacteroides</taxon>
    </lineage>
</organism>
<dbReference type="FunFam" id="2.40.50.140:FF:000051">
    <property type="entry name" value="RNA-binding transcriptional accessory protein"/>
    <property type="match status" value="1"/>
</dbReference>
<dbReference type="PANTHER" id="PTHR10724:SF10">
    <property type="entry name" value="S1 RNA-BINDING DOMAIN-CONTAINING PROTEIN 1"/>
    <property type="match status" value="1"/>
</dbReference>
<dbReference type="InterPro" id="IPR023319">
    <property type="entry name" value="Tex-like_HTH_dom_sf"/>
</dbReference>
<dbReference type="GO" id="GO:0006139">
    <property type="term" value="P:nucleobase-containing compound metabolic process"/>
    <property type="evidence" value="ECO:0007669"/>
    <property type="project" value="InterPro"/>
</dbReference>
<accession>L0K7P1</accession>
<dbReference type="InterPro" id="IPR012340">
    <property type="entry name" value="NA-bd_OB-fold"/>
</dbReference>
<dbReference type="eggNOG" id="COG2183">
    <property type="taxonomic scope" value="Bacteria"/>
</dbReference>
<dbReference type="KEGG" id="hhl:Halha_0123"/>
<dbReference type="Pfam" id="PF00575">
    <property type="entry name" value="S1"/>
    <property type="match status" value="1"/>
</dbReference>
<dbReference type="OrthoDB" id="9804714at2"/>
<dbReference type="InterPro" id="IPR055179">
    <property type="entry name" value="Tex-like_central_region"/>
</dbReference>
<dbReference type="InterPro" id="IPR037027">
    <property type="entry name" value="YqgF/RNaseH-like_dom_sf"/>
</dbReference>
<evidence type="ECO:0000313" key="2">
    <source>
        <dbReference type="EMBL" id="AGB40143.1"/>
    </source>
</evidence>
<dbReference type="EMBL" id="CP003359">
    <property type="protein sequence ID" value="AGB40143.1"/>
    <property type="molecule type" value="Genomic_DNA"/>
</dbReference>
<dbReference type="Pfam" id="PF09371">
    <property type="entry name" value="Tex_N"/>
    <property type="match status" value="1"/>
</dbReference>
<dbReference type="InterPro" id="IPR044146">
    <property type="entry name" value="S1_Tex"/>
</dbReference>
<dbReference type="SUPFAM" id="SSF47781">
    <property type="entry name" value="RuvA domain 2-like"/>
    <property type="match status" value="2"/>
</dbReference>
<dbReference type="GO" id="GO:0003729">
    <property type="term" value="F:mRNA binding"/>
    <property type="evidence" value="ECO:0007669"/>
    <property type="project" value="UniProtKB-ARBA"/>
</dbReference>
<sequence>MNFNIVKQLATDLNLAIGQVKKTIKLLDEGNTIPFIARYRKEATGRLTEDKLRELEERLDYLRRLQAKKKKVITAITEQGKLTVQLKEEINAATSLQDVKDLYRPYKQRQKTRAAKAKEKGLEPLADLFLAQDITTGSVVERCQEFIDPKQELEDIASILQGVKDIIAQHVADQPKSRKLAREITFDKGKLVVKGKVDEITEYQTYYEFEEEIGKLAPYQILAINRGEHEDILKVKVVTLKEQIINNLKAEFITDKSIFKEVLEEAIDDAYHRLLAPAIAREVRSYLKEEAEEHAIDVFAKNLRNLLMQPPLIDKKVLAIDPAFRTGCKIAVLDKAGQLLKTTNIYPHEPQNKWQVAKEKLIDLITAYNLDVVAIGNGTACRETETLVSEVIAESLPKLRYVIVNEDGASVYSASPLAREEFPKLDVSLRGAISIGRRLQDPLAELVKINPKHLGVGLYQHDLNQSNLEEALEKVVESVVNYVGVDLNTASSALLEHIAGITSAVADKIVSYRHDKGEFTTRQELKNVYGIGPNRFTQAAGFLRIKAGDNPLDQTAIHPESYQVAQKLLAKIGFNASDLFNQEQRLELREKIKQVDLNDFVSQLEVGLATLQDIKEALLKPGRDPREEVSQSIFKRSILKLEDLEIGMILTGKVSNVVDFGAFVDIGVKEDGLVHISELSSDFVKDPLEVVAVGQTVKVKVLEINQVKGQISLTMVL</sequence>
<dbReference type="GO" id="GO:0005737">
    <property type="term" value="C:cytoplasm"/>
    <property type="evidence" value="ECO:0007669"/>
    <property type="project" value="UniProtKB-ARBA"/>
</dbReference>
<dbReference type="RefSeq" id="WP_015325871.1">
    <property type="nucleotide sequence ID" value="NC_019978.1"/>
</dbReference>
<dbReference type="InterPro" id="IPR003029">
    <property type="entry name" value="S1_domain"/>
</dbReference>
<dbReference type="SUPFAM" id="SSF53098">
    <property type="entry name" value="Ribonuclease H-like"/>
    <property type="match status" value="1"/>
</dbReference>
<dbReference type="AlphaFoldDB" id="L0K7P1"/>
<dbReference type="SMART" id="SM00316">
    <property type="entry name" value="S1"/>
    <property type="match status" value="1"/>
</dbReference>
<dbReference type="InterPro" id="IPR006641">
    <property type="entry name" value="YqgF/RNaseH-like_dom"/>
</dbReference>
<dbReference type="GO" id="GO:0003735">
    <property type="term" value="F:structural constituent of ribosome"/>
    <property type="evidence" value="ECO:0007669"/>
    <property type="project" value="TreeGrafter"/>
</dbReference>
<dbReference type="PANTHER" id="PTHR10724">
    <property type="entry name" value="30S RIBOSOMAL PROTEIN S1"/>
    <property type="match status" value="1"/>
</dbReference>
<dbReference type="Gene3D" id="2.40.50.140">
    <property type="entry name" value="Nucleic acid-binding proteins"/>
    <property type="match status" value="1"/>
</dbReference>
<dbReference type="InterPro" id="IPR012337">
    <property type="entry name" value="RNaseH-like_sf"/>
</dbReference>
<dbReference type="InterPro" id="IPR018974">
    <property type="entry name" value="Tex-like_N"/>
</dbReference>
<dbReference type="InterPro" id="IPR032639">
    <property type="entry name" value="Tex_YqgF"/>
</dbReference>
<dbReference type="FunFam" id="1.10.150.310:FF:000001">
    <property type="entry name" value="RNA-binding transcriptional accessory protein"/>
    <property type="match status" value="1"/>
</dbReference>